<evidence type="ECO:0000256" key="3">
    <source>
        <dbReference type="ARBA" id="ARBA00023052"/>
    </source>
</evidence>
<dbReference type="EMBL" id="IACT01006905">
    <property type="protein sequence ID" value="LAC26027.1"/>
    <property type="molecule type" value="mRNA"/>
</dbReference>
<organism evidence="7">
    <name type="scientific">Hirondellea gigas</name>
    <dbReference type="NCBI Taxonomy" id="1518452"/>
    <lineage>
        <taxon>Eukaryota</taxon>
        <taxon>Metazoa</taxon>
        <taxon>Ecdysozoa</taxon>
        <taxon>Arthropoda</taxon>
        <taxon>Crustacea</taxon>
        <taxon>Multicrustacea</taxon>
        <taxon>Malacostraca</taxon>
        <taxon>Eumalacostraca</taxon>
        <taxon>Peracarida</taxon>
        <taxon>Amphipoda</taxon>
        <taxon>Amphilochidea</taxon>
        <taxon>Lysianassida</taxon>
        <taxon>Lysianassidira</taxon>
        <taxon>Lysianassoidea</taxon>
        <taxon>Lysianassidae</taxon>
        <taxon>Hirondellea</taxon>
    </lineage>
</organism>
<dbReference type="FunFam" id="3.40.50.970:FF:000001">
    <property type="entry name" value="Pyruvate dehydrogenase E1 beta subunit"/>
    <property type="match status" value="1"/>
</dbReference>
<dbReference type="Pfam" id="PF02780">
    <property type="entry name" value="Transketolase_C"/>
    <property type="match status" value="1"/>
</dbReference>
<dbReference type="EC" id="1.2.4.1" evidence="5"/>
<dbReference type="GO" id="GO:0006086">
    <property type="term" value="P:pyruvate decarboxylation to acetyl-CoA"/>
    <property type="evidence" value="ECO:0007669"/>
    <property type="project" value="InterPro"/>
</dbReference>
<dbReference type="NCBIfam" id="NF008854">
    <property type="entry name" value="PRK11892.1"/>
    <property type="match status" value="1"/>
</dbReference>
<evidence type="ECO:0000256" key="4">
    <source>
        <dbReference type="ARBA" id="ARBA00023317"/>
    </source>
</evidence>
<dbReference type="SMART" id="SM00861">
    <property type="entry name" value="Transket_pyr"/>
    <property type="match status" value="1"/>
</dbReference>
<dbReference type="Gene3D" id="3.40.50.920">
    <property type="match status" value="1"/>
</dbReference>
<dbReference type="PANTHER" id="PTHR11624:SF96">
    <property type="entry name" value="PYRUVATE DEHYDROGENASE E1 COMPONENT SUBUNIT BETA, MITOCHONDRIAL"/>
    <property type="match status" value="1"/>
</dbReference>
<dbReference type="InterPro" id="IPR033248">
    <property type="entry name" value="Transketolase_C"/>
</dbReference>
<dbReference type="CDD" id="cd07036">
    <property type="entry name" value="TPP_PYR_E1-PDHc-beta_like"/>
    <property type="match status" value="1"/>
</dbReference>
<keyword evidence="2 5" id="KW-0560">Oxidoreductase</keyword>
<dbReference type="InterPro" id="IPR029061">
    <property type="entry name" value="THDP-binding"/>
</dbReference>
<evidence type="ECO:0000313" key="7">
    <source>
        <dbReference type="EMBL" id="LAC26027.1"/>
    </source>
</evidence>
<dbReference type="PANTHER" id="PTHR11624">
    <property type="entry name" value="DEHYDROGENASE RELATED"/>
    <property type="match status" value="1"/>
</dbReference>
<dbReference type="AlphaFoldDB" id="A0A6A7G4T7"/>
<dbReference type="InterPro" id="IPR005475">
    <property type="entry name" value="Transketolase-like_Pyr-bd"/>
</dbReference>
<keyword evidence="4 5" id="KW-0670">Pyruvate</keyword>
<evidence type="ECO:0000256" key="1">
    <source>
        <dbReference type="ARBA" id="ARBA00001964"/>
    </source>
</evidence>
<accession>A0A6A7G4T7</accession>
<sequence>MLTRLMKLRSRPLCWSRHFSLMTVRDGIKSGMDEELKRNESVFLIGEEVGEFQGAYKLSEGLLQKYTSKRIVDTPITEMGFAGIAVGAAFRGLRPICEFMSFNFSMQAIDQIINSAAKIHYMSGATIHCPVVFRGPNGAAAGVAAQHSQDYSAWYASCPGLKVFSIYDTEDARGMIKAAVRDDNPVIVLENELMYGEKFEVSDEVLDPDYLTPFGKAKIMREGTDLTIVALARMVGEALLAADKLEQDGFSVEVINLRCVRPYDRESIIKSVQKTSRLVTVEEGWPQHGVGAEIACLIMETSLDYLDAPVERVTGADIPMPYAKGLEALCTPTWENIYSAGTRVLHGAIGK</sequence>
<evidence type="ECO:0000259" key="6">
    <source>
        <dbReference type="SMART" id="SM00861"/>
    </source>
</evidence>
<keyword evidence="3 5" id="KW-0786">Thiamine pyrophosphate</keyword>
<proteinExistence type="evidence at transcript level"/>
<dbReference type="InterPro" id="IPR027110">
    <property type="entry name" value="PDHB_mito-type"/>
</dbReference>
<dbReference type="Pfam" id="PF02779">
    <property type="entry name" value="Transket_pyr"/>
    <property type="match status" value="1"/>
</dbReference>
<dbReference type="SUPFAM" id="SSF52518">
    <property type="entry name" value="Thiamin diphosphate-binding fold (THDP-binding)"/>
    <property type="match status" value="1"/>
</dbReference>
<dbReference type="GO" id="GO:0004739">
    <property type="term" value="F:pyruvate dehydrogenase (acetyl-transferring) activity"/>
    <property type="evidence" value="ECO:0007669"/>
    <property type="project" value="UniProtKB-UniRule"/>
</dbReference>
<comment type="cofactor">
    <cofactor evidence="1 5">
        <name>thiamine diphosphate</name>
        <dbReference type="ChEBI" id="CHEBI:58937"/>
    </cofactor>
</comment>
<dbReference type="FunFam" id="3.40.50.920:FF:000001">
    <property type="entry name" value="Pyruvate dehydrogenase E1 beta subunit"/>
    <property type="match status" value="1"/>
</dbReference>
<dbReference type="InterPro" id="IPR009014">
    <property type="entry name" value="Transketo_C/PFOR_II"/>
</dbReference>
<protein>
    <recommendedName>
        <fullName evidence="5">Pyruvate dehydrogenase E1 component subunit beta</fullName>
        <ecNumber evidence="5">1.2.4.1</ecNumber>
    </recommendedName>
</protein>
<reference evidence="7" key="1">
    <citation type="submission" date="2017-11" db="EMBL/GenBank/DDBJ databases">
        <title>The sensing device of the deep-sea amphipod.</title>
        <authorList>
            <person name="Kobayashi H."/>
            <person name="Nagahama T."/>
            <person name="Arai W."/>
            <person name="Sasagawa Y."/>
            <person name="Umeda M."/>
            <person name="Hayashi T."/>
            <person name="Nikaido I."/>
            <person name="Watanabe H."/>
            <person name="Oguri K."/>
            <person name="Kitazato H."/>
            <person name="Fujioka K."/>
            <person name="Kido Y."/>
            <person name="Takami H."/>
        </authorList>
    </citation>
    <scope>NUCLEOTIDE SEQUENCE</scope>
    <source>
        <tissue evidence="7">Whole body</tissue>
    </source>
</reference>
<dbReference type="NCBIfam" id="NF006667">
    <property type="entry name" value="PRK09212.1"/>
    <property type="match status" value="1"/>
</dbReference>
<name>A0A6A7G4T7_9CRUS</name>
<evidence type="ECO:0000256" key="5">
    <source>
        <dbReference type="RuleBase" id="RU364074"/>
    </source>
</evidence>
<evidence type="ECO:0000256" key="2">
    <source>
        <dbReference type="ARBA" id="ARBA00023002"/>
    </source>
</evidence>
<dbReference type="Gene3D" id="3.40.50.970">
    <property type="match status" value="1"/>
</dbReference>
<comment type="catalytic activity">
    <reaction evidence="5">
        <text>N(6)-[(R)-lipoyl]-L-lysyl-[protein] + pyruvate + H(+) = N(6)-[(R)-S(8)-acetyldihydrolipoyl]-L-lysyl-[protein] + CO2</text>
        <dbReference type="Rhea" id="RHEA:19189"/>
        <dbReference type="Rhea" id="RHEA-COMP:10474"/>
        <dbReference type="Rhea" id="RHEA-COMP:10478"/>
        <dbReference type="ChEBI" id="CHEBI:15361"/>
        <dbReference type="ChEBI" id="CHEBI:15378"/>
        <dbReference type="ChEBI" id="CHEBI:16526"/>
        <dbReference type="ChEBI" id="CHEBI:83099"/>
        <dbReference type="ChEBI" id="CHEBI:83111"/>
        <dbReference type="EC" id="1.2.4.1"/>
    </reaction>
</comment>
<dbReference type="SUPFAM" id="SSF52922">
    <property type="entry name" value="TK C-terminal domain-like"/>
    <property type="match status" value="1"/>
</dbReference>
<feature type="domain" description="Transketolase-like pyrimidine-binding" evidence="6">
    <location>
        <begin position="22"/>
        <end position="197"/>
    </location>
</feature>
<comment type="function">
    <text evidence="5">The pyruvate dehydrogenase complex catalyzes the overall conversion of pyruvate to acetyl-CoA and CO2.</text>
</comment>